<dbReference type="EMBL" id="CAOS01000008">
    <property type="protein sequence ID" value="CCO07915.1"/>
    <property type="molecule type" value="Genomic_DNA"/>
</dbReference>
<dbReference type="InterPro" id="IPR000843">
    <property type="entry name" value="HTH_LacI"/>
</dbReference>
<organism evidence="5 6">
    <name type="scientific">Desulforamulus hydrothermalis Lam5 = DSM 18033</name>
    <dbReference type="NCBI Taxonomy" id="1121428"/>
    <lineage>
        <taxon>Bacteria</taxon>
        <taxon>Bacillati</taxon>
        <taxon>Bacillota</taxon>
        <taxon>Clostridia</taxon>
        <taxon>Eubacteriales</taxon>
        <taxon>Peptococcaceae</taxon>
        <taxon>Desulforamulus</taxon>
    </lineage>
</organism>
<dbReference type="PANTHER" id="PTHR30146">
    <property type="entry name" value="LACI-RELATED TRANSCRIPTIONAL REPRESSOR"/>
    <property type="match status" value="1"/>
</dbReference>
<keyword evidence="2 5" id="KW-0238">DNA-binding</keyword>
<dbReference type="Gene3D" id="1.10.260.40">
    <property type="entry name" value="lambda repressor-like DNA-binding domains"/>
    <property type="match status" value="1"/>
</dbReference>
<keyword evidence="6" id="KW-1185">Reference proteome</keyword>
<keyword evidence="1" id="KW-0805">Transcription regulation</keyword>
<evidence type="ECO:0000256" key="1">
    <source>
        <dbReference type="ARBA" id="ARBA00023015"/>
    </source>
</evidence>
<accession>K8DYQ5</accession>
<dbReference type="SUPFAM" id="SSF53822">
    <property type="entry name" value="Periplasmic binding protein-like I"/>
    <property type="match status" value="1"/>
</dbReference>
<dbReference type="PRINTS" id="PR00036">
    <property type="entry name" value="HTHLACI"/>
</dbReference>
<feature type="domain" description="HTH lacI-type" evidence="4">
    <location>
        <begin position="2"/>
        <end position="56"/>
    </location>
</feature>
<dbReference type="PROSITE" id="PS00356">
    <property type="entry name" value="HTH_LACI_1"/>
    <property type="match status" value="1"/>
</dbReference>
<dbReference type="Pfam" id="PF00356">
    <property type="entry name" value="LacI"/>
    <property type="match status" value="1"/>
</dbReference>
<evidence type="ECO:0000256" key="2">
    <source>
        <dbReference type="ARBA" id="ARBA00023125"/>
    </source>
</evidence>
<dbReference type="Pfam" id="PF13377">
    <property type="entry name" value="Peripla_BP_3"/>
    <property type="match status" value="1"/>
</dbReference>
<reference evidence="5 6" key="1">
    <citation type="journal article" date="2013" name="Genome Announc.">
        <title>Genome Sequence of the Sulfate-Reducing Bacterium Desulfotomaculum hydrothermale Lam5(T).</title>
        <authorList>
            <person name="Amin O."/>
            <person name="Fardeau M.L."/>
            <person name="Valette O."/>
            <person name="Hirschler-Rea A."/>
            <person name="Barbe V."/>
            <person name="Medigue C."/>
            <person name="Vacherie B."/>
            <person name="Ollivier B."/>
            <person name="Bertin P.N."/>
            <person name="Dolla A."/>
        </authorList>
    </citation>
    <scope>NUCLEOTIDE SEQUENCE [LARGE SCALE GENOMIC DNA]</scope>
    <source>
        <strain evidence="6">Lam5 / DSM 18033</strain>
    </source>
</reference>
<dbReference type="GO" id="GO:0003700">
    <property type="term" value="F:DNA-binding transcription factor activity"/>
    <property type="evidence" value="ECO:0007669"/>
    <property type="project" value="TreeGrafter"/>
</dbReference>
<dbReference type="InterPro" id="IPR028082">
    <property type="entry name" value="Peripla_BP_I"/>
</dbReference>
<dbReference type="eggNOG" id="COG1609">
    <property type="taxonomic scope" value="Bacteria"/>
</dbReference>
<dbReference type="PANTHER" id="PTHR30146:SF109">
    <property type="entry name" value="HTH-TYPE TRANSCRIPTIONAL REGULATOR GALS"/>
    <property type="match status" value="1"/>
</dbReference>
<dbReference type="CDD" id="cd01392">
    <property type="entry name" value="HTH_LacI"/>
    <property type="match status" value="1"/>
</dbReference>
<dbReference type="CDD" id="cd06267">
    <property type="entry name" value="PBP1_LacI_sugar_binding-like"/>
    <property type="match status" value="1"/>
</dbReference>
<dbReference type="Proteomes" id="UP000009315">
    <property type="component" value="Unassembled WGS sequence"/>
</dbReference>
<evidence type="ECO:0000259" key="4">
    <source>
        <dbReference type="PROSITE" id="PS50932"/>
    </source>
</evidence>
<sequence>MATIKDVAKLAGVSVSTVSRVLNASGYVDKTTEERVMAAIKQLHYKPSQIARGLVSKKTKTFGLILPDITNPFFPELARGVEDEAQRHGYNIMLCNSDWDIEKEKMYLSLLQAKCVDGIILVGSRLREEYLAKLLGTLKVPMVLLDRSSGMGIHSISANNNLGGYLATKHLVDQGYRTIAHISGPQQSPSGQQRLAGYKNALAEGNIPYDEVLVTEGDYRISGGAAAMRRLLRLSSPPDAVFCANDLMAIGALEVLQETGVKVPDEIALVGYDGIHLSKYVFPKLTTIIQPTYHMGTQAVQIIIDNLVAGQTECKHIELDPILEIRDSSIRRKPA</sequence>
<name>K8DYQ5_9FIRM</name>
<dbReference type="STRING" id="1121428.DESHY_160039"/>
<dbReference type="RefSeq" id="WP_008411032.1">
    <property type="nucleotide sequence ID" value="NZ_CAOS01000008.1"/>
</dbReference>
<dbReference type="InterPro" id="IPR046335">
    <property type="entry name" value="LacI/GalR-like_sensor"/>
</dbReference>
<dbReference type="OrthoDB" id="9784962at2"/>
<keyword evidence="3" id="KW-0804">Transcription</keyword>
<proteinExistence type="predicted"/>
<dbReference type="SUPFAM" id="SSF47413">
    <property type="entry name" value="lambda repressor-like DNA-binding domains"/>
    <property type="match status" value="1"/>
</dbReference>
<protein>
    <submittedName>
        <fullName evidence="5">Putative DNA-binding transcriptional regulator</fullName>
    </submittedName>
</protein>
<dbReference type="PROSITE" id="PS50932">
    <property type="entry name" value="HTH_LACI_2"/>
    <property type="match status" value="1"/>
</dbReference>
<dbReference type="GO" id="GO:0000976">
    <property type="term" value="F:transcription cis-regulatory region binding"/>
    <property type="evidence" value="ECO:0007669"/>
    <property type="project" value="TreeGrafter"/>
</dbReference>
<comment type="caution">
    <text evidence="5">The sequence shown here is derived from an EMBL/GenBank/DDBJ whole genome shotgun (WGS) entry which is preliminary data.</text>
</comment>
<dbReference type="AlphaFoldDB" id="K8DYQ5"/>
<evidence type="ECO:0000313" key="6">
    <source>
        <dbReference type="Proteomes" id="UP000009315"/>
    </source>
</evidence>
<dbReference type="Gene3D" id="3.40.50.2300">
    <property type="match status" value="2"/>
</dbReference>
<dbReference type="InterPro" id="IPR010982">
    <property type="entry name" value="Lambda_DNA-bd_dom_sf"/>
</dbReference>
<gene>
    <name evidence="5" type="primary">ycjW</name>
    <name evidence="5" type="ORF">DESHY_160039</name>
</gene>
<evidence type="ECO:0000256" key="3">
    <source>
        <dbReference type="ARBA" id="ARBA00023163"/>
    </source>
</evidence>
<evidence type="ECO:0000313" key="5">
    <source>
        <dbReference type="EMBL" id="CCO07915.1"/>
    </source>
</evidence>
<dbReference type="SMART" id="SM00354">
    <property type="entry name" value="HTH_LACI"/>
    <property type="match status" value="1"/>
</dbReference>